<feature type="repeat" description="ANK" evidence="3">
    <location>
        <begin position="202"/>
        <end position="235"/>
    </location>
</feature>
<accession>A0A8T1LY85</accession>
<keyword evidence="2 3" id="KW-0040">ANK repeat</keyword>
<dbReference type="SMART" id="SM00248">
    <property type="entry name" value="ANK"/>
    <property type="match status" value="7"/>
</dbReference>
<evidence type="ECO:0000256" key="2">
    <source>
        <dbReference type="ARBA" id="ARBA00023043"/>
    </source>
</evidence>
<reference evidence="5 6" key="2">
    <citation type="journal article" date="2021" name="Genomics">
        <title>High-quality reference genome for Clonorchis sinensis.</title>
        <authorList>
            <person name="Young N.D."/>
            <person name="Stroehlein A.J."/>
            <person name="Kinkar L."/>
            <person name="Wang T."/>
            <person name="Sohn W.M."/>
            <person name="Chang B.C.H."/>
            <person name="Kaur P."/>
            <person name="Weisz D."/>
            <person name="Dudchenko O."/>
            <person name="Aiden E.L."/>
            <person name="Korhonen P.K."/>
            <person name="Gasser R.B."/>
        </authorList>
    </citation>
    <scope>NUCLEOTIDE SEQUENCE [LARGE SCALE GENOMIC DNA]</scope>
    <source>
        <strain evidence="5">Cs-k2</strain>
    </source>
</reference>
<feature type="repeat" description="ANK" evidence="3">
    <location>
        <begin position="376"/>
        <end position="398"/>
    </location>
</feature>
<name>A0A8T1LY85_CLOSI</name>
<feature type="repeat" description="ANK" evidence="3">
    <location>
        <begin position="55"/>
        <end position="88"/>
    </location>
</feature>
<dbReference type="InterPro" id="IPR051165">
    <property type="entry name" value="Multifunctional_ANK_Repeat"/>
</dbReference>
<dbReference type="InterPro" id="IPR002110">
    <property type="entry name" value="Ankyrin_rpt"/>
</dbReference>
<evidence type="ECO:0000256" key="1">
    <source>
        <dbReference type="ARBA" id="ARBA00022737"/>
    </source>
</evidence>
<proteinExistence type="predicted"/>
<gene>
    <name evidence="5" type="ORF">CSKR_107642</name>
</gene>
<feature type="repeat" description="ANK" evidence="3">
    <location>
        <begin position="310"/>
        <end position="342"/>
    </location>
</feature>
<evidence type="ECO:0000256" key="4">
    <source>
        <dbReference type="SAM" id="MobiDB-lite"/>
    </source>
</evidence>
<sequence>MSDIRRPRQKLVRSINDLRALLLKYSRQGRAEETRTLIHEYGEDVRQCVNTKDYSKLSPLHYAARTGQLECVRLLVEMAGADINVQTDERTTPLHFAARYRRSTDKPVLEFLGSKPDHQTNKWHQSEQSQREENRSTSVNLGDESFEDVDAQFWETAEVPSERLLLNQMVMSPTRARPMEPFDPVIHYLVTHGAELNGQDANGWTALHYAAIRGNQVATRQLVREPGINIELEDHDLMRAIHLASLHNELEIVRELLMANADPLAMTQTRCTPLHFACATGNLQLVELILGAALSKVKSPVSPLNITNRDGESPLHWAVANGYAEVARFCIQHGANANLTPETEETCLHMAARVGSLNTTRLLLSVGVQIDAEDLLLQTALHKASERNNVEVMKLLLE</sequence>
<comment type="caution">
    <text evidence="5">The sequence shown here is derived from an EMBL/GenBank/DDBJ whole genome shotgun (WGS) entry which is preliminary data.</text>
</comment>
<evidence type="ECO:0000313" key="6">
    <source>
        <dbReference type="Proteomes" id="UP000286415"/>
    </source>
</evidence>
<dbReference type="PANTHER" id="PTHR24123:SF33">
    <property type="entry name" value="PROTEIN HOS4"/>
    <property type="match status" value="1"/>
</dbReference>
<dbReference type="EMBL" id="NIRI02000077">
    <property type="protein sequence ID" value="KAG5441451.1"/>
    <property type="molecule type" value="Genomic_DNA"/>
</dbReference>
<evidence type="ECO:0000256" key="3">
    <source>
        <dbReference type="PROSITE-ProRule" id="PRU00023"/>
    </source>
</evidence>
<keyword evidence="1" id="KW-0677">Repeat</keyword>
<organism evidence="5 6">
    <name type="scientific">Clonorchis sinensis</name>
    <name type="common">Chinese liver fluke</name>
    <dbReference type="NCBI Taxonomy" id="79923"/>
    <lineage>
        <taxon>Eukaryota</taxon>
        <taxon>Metazoa</taxon>
        <taxon>Spiralia</taxon>
        <taxon>Lophotrochozoa</taxon>
        <taxon>Platyhelminthes</taxon>
        <taxon>Trematoda</taxon>
        <taxon>Digenea</taxon>
        <taxon>Opisthorchiida</taxon>
        <taxon>Opisthorchiata</taxon>
        <taxon>Opisthorchiidae</taxon>
        <taxon>Clonorchis</taxon>
    </lineage>
</organism>
<dbReference type="AlphaFoldDB" id="A0A8T1LY85"/>
<dbReference type="Gene3D" id="1.25.40.20">
    <property type="entry name" value="Ankyrin repeat-containing domain"/>
    <property type="match status" value="4"/>
</dbReference>
<protein>
    <submittedName>
        <fullName evidence="5">Transient receptor putative cation channel sub A member 1</fullName>
    </submittedName>
</protein>
<dbReference type="Pfam" id="PF12796">
    <property type="entry name" value="Ank_2"/>
    <property type="match status" value="3"/>
</dbReference>
<dbReference type="Proteomes" id="UP000286415">
    <property type="component" value="Unassembled WGS sequence"/>
</dbReference>
<reference evidence="5 6" key="1">
    <citation type="journal article" date="2018" name="Biotechnol. Adv.">
        <title>Improved genomic resources and new bioinformatic workflow for the carcinogenic parasite Clonorchis sinensis: Biotechnological implications.</title>
        <authorList>
            <person name="Wang D."/>
            <person name="Korhonen P.K."/>
            <person name="Gasser R.B."/>
            <person name="Young N.D."/>
        </authorList>
    </citation>
    <scope>NUCLEOTIDE SEQUENCE [LARGE SCALE GENOMIC DNA]</scope>
    <source>
        <strain evidence="5">Cs-k2</strain>
    </source>
</reference>
<dbReference type="OrthoDB" id="10071127at2759"/>
<dbReference type="PANTHER" id="PTHR24123">
    <property type="entry name" value="ANKYRIN REPEAT-CONTAINING"/>
    <property type="match status" value="1"/>
</dbReference>
<dbReference type="SUPFAM" id="SSF48403">
    <property type="entry name" value="Ankyrin repeat"/>
    <property type="match status" value="2"/>
</dbReference>
<keyword evidence="5" id="KW-0675">Receptor</keyword>
<feature type="non-terminal residue" evidence="5">
    <location>
        <position position="398"/>
    </location>
</feature>
<dbReference type="Pfam" id="PF00023">
    <property type="entry name" value="Ank"/>
    <property type="match status" value="1"/>
</dbReference>
<dbReference type="InterPro" id="IPR036770">
    <property type="entry name" value="Ankyrin_rpt-contain_sf"/>
</dbReference>
<dbReference type="PROSITE" id="PS50088">
    <property type="entry name" value="ANK_REPEAT"/>
    <property type="match status" value="5"/>
</dbReference>
<dbReference type="PROSITE" id="PS50297">
    <property type="entry name" value="ANK_REP_REGION"/>
    <property type="match status" value="4"/>
</dbReference>
<evidence type="ECO:0000313" key="5">
    <source>
        <dbReference type="EMBL" id="KAG5441451.1"/>
    </source>
</evidence>
<keyword evidence="6" id="KW-1185">Reference proteome</keyword>
<feature type="region of interest" description="Disordered" evidence="4">
    <location>
        <begin position="112"/>
        <end position="140"/>
    </location>
</feature>
<feature type="repeat" description="ANK" evidence="3">
    <location>
        <begin position="343"/>
        <end position="375"/>
    </location>
</feature>